<dbReference type="Proteomes" id="UP000437068">
    <property type="component" value="Unassembled WGS sequence"/>
</dbReference>
<dbReference type="EMBL" id="QXGB01001302">
    <property type="protein sequence ID" value="KAE9193211.1"/>
    <property type="molecule type" value="Genomic_DNA"/>
</dbReference>
<dbReference type="Proteomes" id="UP000440732">
    <property type="component" value="Unassembled WGS sequence"/>
</dbReference>
<evidence type="ECO:0000313" key="12">
    <source>
        <dbReference type="Proteomes" id="UP000441208"/>
    </source>
</evidence>
<dbReference type="Proteomes" id="UP000460718">
    <property type="component" value="Unassembled WGS sequence"/>
</dbReference>
<evidence type="ECO:0000313" key="14">
    <source>
        <dbReference type="Proteomes" id="UP000476176"/>
    </source>
</evidence>
<sequence length="167" mass="19092">MLGSVKDYEVDHRIETQMFSFFWQFDIFQNTEEKHDVMACARDDFVNTLPNLLVTWASTNQGKGRAVTNSLEDLLKFSLSKYDRLDLKALNDILTASFNVPIVAPFEDRLREQELGRDSTRAIRREMGHSRANRSDAGNTSASSKEKRCARGDSAGHFHCIWSPRCD</sequence>
<dbReference type="EMBL" id="QXGE01001267">
    <property type="protein sequence ID" value="KAE9295111.1"/>
    <property type="molecule type" value="Genomic_DNA"/>
</dbReference>
<evidence type="ECO:0000313" key="4">
    <source>
        <dbReference type="EMBL" id="KAE9093091.1"/>
    </source>
</evidence>
<name>A0A6A3RAY9_9STRA</name>
<evidence type="ECO:0000313" key="15">
    <source>
        <dbReference type="Proteomes" id="UP000488956"/>
    </source>
</evidence>
<dbReference type="EMBL" id="QXFW01001263">
    <property type="protein sequence ID" value="KAE8993661.1"/>
    <property type="molecule type" value="Genomic_DNA"/>
</dbReference>
<feature type="region of interest" description="Disordered" evidence="1">
    <location>
        <begin position="123"/>
        <end position="148"/>
    </location>
</feature>
<gene>
    <name evidence="8" type="ORF">PF001_g17469</name>
    <name evidence="7" type="ORF">PF004_g17016</name>
    <name evidence="6" type="ORF">PF005_g18169</name>
    <name evidence="5" type="ORF">PF006_g17188</name>
    <name evidence="3" type="ORF">PF007_g18404</name>
    <name evidence="4" type="ORF">PF010_g17626</name>
    <name evidence="2" type="ORF">PF011_g17051</name>
</gene>
<protein>
    <submittedName>
        <fullName evidence="3">Uncharacterized protein</fullName>
    </submittedName>
</protein>
<evidence type="ECO:0000313" key="9">
    <source>
        <dbReference type="Proteomes" id="UP000433483"/>
    </source>
</evidence>
<dbReference type="OrthoDB" id="140005at2759"/>
<evidence type="ECO:0000313" key="3">
    <source>
        <dbReference type="EMBL" id="KAE9092651.1"/>
    </source>
</evidence>
<reference evidence="9 10" key="1">
    <citation type="submission" date="2018-08" db="EMBL/GenBank/DDBJ databases">
        <title>Genomic investigation of the strawberry pathogen Phytophthora fragariae indicates pathogenicity is determined by transcriptional variation in three key races.</title>
        <authorList>
            <person name="Adams T.M."/>
            <person name="Armitage A.D."/>
            <person name="Sobczyk M.K."/>
            <person name="Bates H.J."/>
            <person name="Dunwell J.M."/>
            <person name="Nellist C.F."/>
            <person name="Harrison R.J."/>
        </authorList>
    </citation>
    <scope>NUCLEOTIDE SEQUENCE [LARGE SCALE GENOMIC DNA]</scope>
    <source>
        <strain evidence="8 10">A4</strain>
        <strain evidence="7 14">BC-23</strain>
        <strain evidence="6 9">NOV-27</strain>
        <strain evidence="5 11">NOV-5</strain>
        <strain evidence="3 12">NOV-71</strain>
        <strain evidence="4 15">ONT-3</strain>
        <strain evidence="2 13">SCRP245</strain>
    </source>
</reference>
<evidence type="ECO:0000313" key="8">
    <source>
        <dbReference type="EMBL" id="KAE9295111.1"/>
    </source>
</evidence>
<dbReference type="EMBL" id="QXFZ01001316">
    <property type="protein sequence ID" value="KAE9092651.1"/>
    <property type="molecule type" value="Genomic_DNA"/>
</dbReference>
<dbReference type="EMBL" id="QXFX01001287">
    <property type="protein sequence ID" value="KAE9093091.1"/>
    <property type="molecule type" value="Genomic_DNA"/>
</dbReference>
<evidence type="ECO:0000313" key="7">
    <source>
        <dbReference type="EMBL" id="KAE9207504.1"/>
    </source>
</evidence>
<evidence type="ECO:0000256" key="1">
    <source>
        <dbReference type="SAM" id="MobiDB-lite"/>
    </source>
</evidence>
<dbReference type="Proteomes" id="UP000488956">
    <property type="component" value="Unassembled WGS sequence"/>
</dbReference>
<evidence type="ECO:0000313" key="5">
    <source>
        <dbReference type="EMBL" id="KAE9124459.1"/>
    </source>
</evidence>
<dbReference type="Proteomes" id="UP000441208">
    <property type="component" value="Unassembled WGS sequence"/>
</dbReference>
<proteinExistence type="predicted"/>
<evidence type="ECO:0000313" key="2">
    <source>
        <dbReference type="EMBL" id="KAE8993661.1"/>
    </source>
</evidence>
<comment type="caution">
    <text evidence="3">The sequence shown here is derived from an EMBL/GenBank/DDBJ whole genome shotgun (WGS) entry which is preliminary data.</text>
</comment>
<organism evidence="3 12">
    <name type="scientific">Phytophthora fragariae</name>
    <dbReference type="NCBI Taxonomy" id="53985"/>
    <lineage>
        <taxon>Eukaryota</taxon>
        <taxon>Sar</taxon>
        <taxon>Stramenopiles</taxon>
        <taxon>Oomycota</taxon>
        <taxon>Peronosporomycetes</taxon>
        <taxon>Peronosporales</taxon>
        <taxon>Peronosporaceae</taxon>
        <taxon>Phytophthora</taxon>
    </lineage>
</organism>
<dbReference type="Proteomes" id="UP000433483">
    <property type="component" value="Unassembled WGS sequence"/>
</dbReference>
<evidence type="ECO:0000313" key="13">
    <source>
        <dbReference type="Proteomes" id="UP000460718"/>
    </source>
</evidence>
<evidence type="ECO:0000313" key="11">
    <source>
        <dbReference type="Proteomes" id="UP000440732"/>
    </source>
</evidence>
<evidence type="ECO:0000313" key="6">
    <source>
        <dbReference type="EMBL" id="KAE9193211.1"/>
    </source>
</evidence>
<accession>A0A6A3RAY9</accession>
<dbReference type="Proteomes" id="UP000476176">
    <property type="component" value="Unassembled WGS sequence"/>
</dbReference>
<dbReference type="AlphaFoldDB" id="A0A6A3RAY9"/>
<dbReference type="EMBL" id="QXGC01001245">
    <property type="protein sequence ID" value="KAE9207504.1"/>
    <property type="molecule type" value="Genomic_DNA"/>
</dbReference>
<keyword evidence="9" id="KW-1185">Reference proteome</keyword>
<evidence type="ECO:0000313" key="10">
    <source>
        <dbReference type="Proteomes" id="UP000437068"/>
    </source>
</evidence>
<dbReference type="EMBL" id="QXGA01001247">
    <property type="protein sequence ID" value="KAE9124459.1"/>
    <property type="molecule type" value="Genomic_DNA"/>
</dbReference>